<dbReference type="InterPro" id="IPR038261">
    <property type="entry name" value="GPP34-like_sf"/>
</dbReference>
<gene>
    <name evidence="6" type="ORF">GCM10017579_16220</name>
</gene>
<accession>A0ABQ5SUR8</accession>
<evidence type="ECO:0000256" key="4">
    <source>
        <dbReference type="ARBA" id="ARBA00023136"/>
    </source>
</evidence>
<keyword evidence="4" id="KW-0472">Membrane</keyword>
<keyword evidence="3" id="KW-0446">Lipid-binding</keyword>
<proteinExistence type="predicted"/>
<dbReference type="InterPro" id="IPR008628">
    <property type="entry name" value="GPP34-like"/>
</dbReference>
<dbReference type="Pfam" id="PF05719">
    <property type="entry name" value="GPP34"/>
    <property type="match status" value="1"/>
</dbReference>
<feature type="region of interest" description="Disordered" evidence="5">
    <location>
        <begin position="61"/>
        <end position="102"/>
    </location>
</feature>
<dbReference type="Proteomes" id="UP001142292">
    <property type="component" value="Unassembled WGS sequence"/>
</dbReference>
<evidence type="ECO:0000256" key="2">
    <source>
        <dbReference type="ARBA" id="ARBA00023034"/>
    </source>
</evidence>
<name>A0ABQ5SUR8_9ACTN</name>
<sequence length="102" mass="10726">MFEHLVDRLVHRGLLREEQEKRLIGTRTVWPATDVTYKEEARRHLLATLVHGVHPSQRTAYLASGRGRRSFGSGGGGGDWGGDDWGGGDGGGGGGGDGGGGE</sequence>
<organism evidence="6 7">
    <name type="scientific">Nocardioides luteus</name>
    <dbReference type="NCBI Taxonomy" id="1844"/>
    <lineage>
        <taxon>Bacteria</taxon>
        <taxon>Bacillati</taxon>
        <taxon>Actinomycetota</taxon>
        <taxon>Actinomycetes</taxon>
        <taxon>Propionibacteriales</taxon>
        <taxon>Nocardioidaceae</taxon>
        <taxon>Nocardioides</taxon>
    </lineage>
</organism>
<comment type="caution">
    <text evidence="6">The sequence shown here is derived from an EMBL/GenBank/DDBJ whole genome shotgun (WGS) entry which is preliminary data.</text>
</comment>
<keyword evidence="2" id="KW-0333">Golgi apparatus</keyword>
<feature type="compositionally biased region" description="Gly residues" evidence="5">
    <location>
        <begin position="72"/>
        <end position="102"/>
    </location>
</feature>
<evidence type="ECO:0000313" key="7">
    <source>
        <dbReference type="Proteomes" id="UP001142292"/>
    </source>
</evidence>
<evidence type="ECO:0000256" key="1">
    <source>
        <dbReference type="ARBA" id="ARBA00004255"/>
    </source>
</evidence>
<comment type="subcellular location">
    <subcellularLocation>
        <location evidence="1">Golgi apparatus membrane</location>
        <topology evidence="1">Peripheral membrane protein</topology>
        <orientation evidence="1">Cytoplasmic side</orientation>
    </subcellularLocation>
</comment>
<reference evidence="6" key="1">
    <citation type="journal article" date="2014" name="Int. J. Syst. Evol. Microbiol.">
        <title>Complete genome of a new Firmicutes species belonging to the dominant human colonic microbiota ('Ruminococcus bicirculans') reveals two chromosomes and a selective capacity to utilize plant glucans.</title>
        <authorList>
            <consortium name="NISC Comparative Sequencing Program"/>
            <person name="Wegmann U."/>
            <person name="Louis P."/>
            <person name="Goesmann A."/>
            <person name="Henrissat B."/>
            <person name="Duncan S.H."/>
            <person name="Flint H.J."/>
        </authorList>
    </citation>
    <scope>NUCLEOTIDE SEQUENCE</scope>
    <source>
        <strain evidence="6">VKM Ac-1246</strain>
    </source>
</reference>
<dbReference type="EMBL" id="BSEL01000004">
    <property type="protein sequence ID" value="GLJ67586.1"/>
    <property type="molecule type" value="Genomic_DNA"/>
</dbReference>
<evidence type="ECO:0000313" key="6">
    <source>
        <dbReference type="EMBL" id="GLJ67586.1"/>
    </source>
</evidence>
<evidence type="ECO:0000256" key="5">
    <source>
        <dbReference type="SAM" id="MobiDB-lite"/>
    </source>
</evidence>
<protein>
    <submittedName>
        <fullName evidence="6">Uncharacterized protein</fullName>
    </submittedName>
</protein>
<reference evidence="6" key="2">
    <citation type="submission" date="2023-01" db="EMBL/GenBank/DDBJ databases">
        <authorList>
            <person name="Sun Q."/>
            <person name="Evtushenko L."/>
        </authorList>
    </citation>
    <scope>NUCLEOTIDE SEQUENCE</scope>
    <source>
        <strain evidence="6">VKM Ac-1246</strain>
    </source>
</reference>
<keyword evidence="7" id="KW-1185">Reference proteome</keyword>
<evidence type="ECO:0000256" key="3">
    <source>
        <dbReference type="ARBA" id="ARBA00023121"/>
    </source>
</evidence>
<dbReference type="Gene3D" id="1.10.3630.10">
    <property type="entry name" value="yeast vps74-n-term truncation variant domain like"/>
    <property type="match status" value="1"/>
</dbReference>